<sequence>SDKSASLSLLRDAKRFVLRFRTALEDAPLQVYSSALIFAPEMSIIRKTFIDHIPRWFGKLSEGEDNWDACRSMLEGHSAHIGGVAFSPDGQLIASASDDDTIRLWDVATGSCLSTLKGHPSYVGAVAFSPDGQLVASTFGDRTVRLWDSGTGSCISALEGYSSYIYEAAFSPDDNYLKTNVGYISLPSYSSDASPPQTRELPAIFLQDQWIRLNEKAILWLPPTYRPSHAAAHGDIVCIGNSSGRVAFLQLHIDKIEV</sequence>
<feature type="non-terminal residue" evidence="4">
    <location>
        <position position="1"/>
    </location>
</feature>
<dbReference type="SUPFAM" id="SSF50978">
    <property type="entry name" value="WD40 repeat-like"/>
    <property type="match status" value="1"/>
</dbReference>
<dbReference type="InterPro" id="IPR015943">
    <property type="entry name" value="WD40/YVTN_repeat-like_dom_sf"/>
</dbReference>
<dbReference type="Proteomes" id="UP000750711">
    <property type="component" value="Unassembled WGS sequence"/>
</dbReference>
<comment type="caution">
    <text evidence="4">The sequence shown here is derived from an EMBL/GenBank/DDBJ whole genome shotgun (WGS) entry which is preliminary data.</text>
</comment>
<dbReference type="Gene3D" id="2.130.10.10">
    <property type="entry name" value="YVTN repeat-like/Quinoprotein amine dehydrogenase"/>
    <property type="match status" value="1"/>
</dbReference>
<evidence type="ECO:0008006" key="6">
    <source>
        <dbReference type="Google" id="ProtNLM"/>
    </source>
</evidence>
<evidence type="ECO:0000256" key="2">
    <source>
        <dbReference type="ARBA" id="ARBA00022737"/>
    </source>
</evidence>
<keyword evidence="1 3" id="KW-0853">WD repeat</keyword>
<proteinExistence type="predicted"/>
<evidence type="ECO:0000256" key="1">
    <source>
        <dbReference type="ARBA" id="ARBA00022574"/>
    </source>
</evidence>
<dbReference type="PROSITE" id="PS00678">
    <property type="entry name" value="WD_REPEATS_1"/>
    <property type="match status" value="1"/>
</dbReference>
<reference evidence="4" key="1">
    <citation type="submission" date="2021-03" db="EMBL/GenBank/DDBJ databases">
        <title>Comparative genomics and phylogenomic investigation of the class Geoglossomycetes provide insights into ecological specialization and systematics.</title>
        <authorList>
            <person name="Melie T."/>
            <person name="Pirro S."/>
            <person name="Miller A.N."/>
            <person name="Quandt A."/>
        </authorList>
    </citation>
    <scope>NUCLEOTIDE SEQUENCE</scope>
    <source>
        <strain evidence="4">CAQ_001_2017</strain>
    </source>
</reference>
<dbReference type="PANTHER" id="PTHR19879">
    <property type="entry name" value="TRANSCRIPTION INITIATION FACTOR TFIID"/>
    <property type="match status" value="1"/>
</dbReference>
<dbReference type="PROSITE" id="PS50294">
    <property type="entry name" value="WD_REPEATS_REGION"/>
    <property type="match status" value="2"/>
</dbReference>
<feature type="repeat" description="WD" evidence="3">
    <location>
        <begin position="116"/>
        <end position="157"/>
    </location>
</feature>
<evidence type="ECO:0000313" key="5">
    <source>
        <dbReference type="Proteomes" id="UP000750711"/>
    </source>
</evidence>
<name>A0A9P8LG12_9PEZI</name>
<dbReference type="AlphaFoldDB" id="A0A9P8LG12"/>
<dbReference type="InterPro" id="IPR001680">
    <property type="entry name" value="WD40_rpt"/>
</dbReference>
<feature type="repeat" description="WD" evidence="3">
    <location>
        <begin position="74"/>
        <end position="115"/>
    </location>
</feature>
<dbReference type="PROSITE" id="PS50082">
    <property type="entry name" value="WD_REPEATS_2"/>
    <property type="match status" value="2"/>
</dbReference>
<dbReference type="PANTHER" id="PTHR19879:SF9">
    <property type="entry name" value="TRANSCRIPTION INITIATION FACTOR TFIID SUBUNIT 5"/>
    <property type="match status" value="1"/>
</dbReference>
<dbReference type="InterPro" id="IPR036322">
    <property type="entry name" value="WD40_repeat_dom_sf"/>
</dbReference>
<dbReference type="EMBL" id="JAGHQM010000185">
    <property type="protein sequence ID" value="KAH0564746.1"/>
    <property type="molecule type" value="Genomic_DNA"/>
</dbReference>
<dbReference type="InterPro" id="IPR019775">
    <property type="entry name" value="WD40_repeat_CS"/>
</dbReference>
<accession>A0A9P8LG12</accession>
<dbReference type="SMART" id="SM00320">
    <property type="entry name" value="WD40"/>
    <property type="match status" value="2"/>
</dbReference>
<protein>
    <recommendedName>
        <fullName evidence="6">WD40 repeat-like protein</fullName>
    </recommendedName>
</protein>
<evidence type="ECO:0000256" key="3">
    <source>
        <dbReference type="PROSITE-ProRule" id="PRU00221"/>
    </source>
</evidence>
<evidence type="ECO:0000313" key="4">
    <source>
        <dbReference type="EMBL" id="KAH0564746.1"/>
    </source>
</evidence>
<organism evidence="4 5">
    <name type="scientific">Trichoglossum hirsutum</name>
    <dbReference type="NCBI Taxonomy" id="265104"/>
    <lineage>
        <taxon>Eukaryota</taxon>
        <taxon>Fungi</taxon>
        <taxon>Dikarya</taxon>
        <taxon>Ascomycota</taxon>
        <taxon>Pezizomycotina</taxon>
        <taxon>Geoglossomycetes</taxon>
        <taxon>Geoglossales</taxon>
        <taxon>Geoglossaceae</taxon>
        <taxon>Trichoglossum</taxon>
    </lineage>
</organism>
<gene>
    <name evidence="4" type="ORF">GP486_001874</name>
</gene>
<keyword evidence="2" id="KW-0677">Repeat</keyword>
<dbReference type="Pfam" id="PF00400">
    <property type="entry name" value="WD40"/>
    <property type="match status" value="2"/>
</dbReference>
<keyword evidence="5" id="KW-1185">Reference proteome</keyword>